<gene>
    <name evidence="1" type="ORF">AN640_04610</name>
</gene>
<comment type="caution">
    <text evidence="1">The sequence shown here is derived from an EMBL/GenBank/DDBJ whole genome shotgun (WGS) entry which is preliminary data.</text>
</comment>
<proteinExistence type="predicted"/>
<accession>A0ACC8XIQ0</accession>
<evidence type="ECO:0000313" key="2">
    <source>
        <dbReference type="Proteomes" id="UP000188637"/>
    </source>
</evidence>
<reference evidence="1" key="1">
    <citation type="submission" date="2016-08" db="EMBL/GenBank/DDBJ databases">
        <authorList>
            <person name="Ngugi D.K."/>
            <person name="Miyake S."/>
            <person name="Stingl U."/>
        </authorList>
    </citation>
    <scope>NUCLEOTIDE SEQUENCE</scope>
    <source>
        <strain evidence="1">SCG-D08WGA-EpuloA1</strain>
    </source>
</reference>
<keyword evidence="2" id="KW-1185">Reference proteome</keyword>
<dbReference type="EMBL" id="LJHD01000062">
    <property type="protein sequence ID" value="ONI45403.1"/>
    <property type="molecule type" value="Genomic_DNA"/>
</dbReference>
<evidence type="ECO:0000313" key="1">
    <source>
        <dbReference type="EMBL" id="ONI45403.1"/>
    </source>
</evidence>
<organism evidence="1 2">
    <name type="scientific">Candidatus Epulonipiscium fishelsonii</name>
    <dbReference type="NCBI Taxonomy" id="77094"/>
    <lineage>
        <taxon>Bacteria</taxon>
        <taxon>Bacillati</taxon>
        <taxon>Bacillota</taxon>
        <taxon>Clostridia</taxon>
        <taxon>Lachnospirales</taxon>
        <taxon>Lachnospiraceae</taxon>
        <taxon>Candidatus Epulonipiscium</taxon>
    </lineage>
</organism>
<protein>
    <submittedName>
        <fullName evidence="1">Uncharacterized protein</fullName>
    </submittedName>
</protein>
<name>A0ACC8XIQ0_9FIRM</name>
<dbReference type="Proteomes" id="UP000188637">
    <property type="component" value="Unassembled WGS sequence"/>
</dbReference>
<sequence length="145" mass="16621">MLFEYALLYSNQKQLNKIKVNAKELIEQFIFESTITLSNNNFTIETNIDIEEAFEINIDVNELNRVFDNAISNILKYGDNDFAVIFKSLNIDNKLNITISNHINYDIESISTGLGINICKSLINLHGGIFETKNIDNTYEVYISL</sequence>